<dbReference type="AlphaFoldDB" id="A0AAJ1JEH4"/>
<evidence type="ECO:0000313" key="3">
    <source>
        <dbReference type="Proteomes" id="UP001163056"/>
    </source>
</evidence>
<gene>
    <name evidence="2" type="ORF">PZS58_08855</name>
</gene>
<feature type="domain" description="YagK/YfjJ C-terminal" evidence="1">
    <location>
        <begin position="6"/>
        <end position="76"/>
    </location>
</feature>
<evidence type="ECO:0000313" key="2">
    <source>
        <dbReference type="EMBL" id="MDE8769636.1"/>
    </source>
</evidence>
<sequence length="78" mass="9013">MNYATTPAWYSALQFELDPVIDKGALVEYPDNGVYWLNQESPTFEADYAALVQRMNYLAKEHSKHYNESSRSIGYSQK</sequence>
<dbReference type="Proteomes" id="UP001163056">
    <property type="component" value="Unassembled WGS sequence"/>
</dbReference>
<dbReference type="InterPro" id="IPR057271">
    <property type="entry name" value="YagK_YfjJ_C"/>
</dbReference>
<dbReference type="Pfam" id="PF11726">
    <property type="entry name" value="YagK_YfjJ_C"/>
    <property type="match status" value="1"/>
</dbReference>
<dbReference type="EMBL" id="JAREJI010000004">
    <property type="protein sequence ID" value="MDE8769636.1"/>
    <property type="molecule type" value="Genomic_DNA"/>
</dbReference>
<dbReference type="RefSeq" id="WP_088499420.1">
    <property type="nucleotide sequence ID" value="NZ_BRQK01000011.1"/>
</dbReference>
<reference evidence="2 3" key="1">
    <citation type="submission" date="2023-03" db="EMBL/GenBank/DDBJ databases">
        <title>WGS of NDM-producing Providencia thailandensis from Ukrainian patients.</title>
        <authorList>
            <person name="Zabicka D."/>
            <person name="Izdebski R."/>
            <person name="Urbanowicz P."/>
            <person name="Biedrzycka M."/>
            <person name="Guzek A."/>
            <person name="Gniadkowski M."/>
        </authorList>
    </citation>
    <scope>NUCLEOTIDE SEQUENCE [LARGE SCALE GENOMIC DNA]</scope>
    <source>
        <strain evidence="2 3">8015-22</strain>
    </source>
</reference>
<name>A0AAJ1JEH4_PROST</name>
<protein>
    <submittedName>
        <fullName evidence="2">Inovirus-type Gp2 protein</fullName>
    </submittedName>
</protein>
<comment type="caution">
    <text evidence="2">The sequence shown here is derived from an EMBL/GenBank/DDBJ whole genome shotgun (WGS) entry which is preliminary data.</text>
</comment>
<proteinExistence type="predicted"/>
<organism evidence="2 3">
    <name type="scientific">Providencia stuartii</name>
    <dbReference type="NCBI Taxonomy" id="588"/>
    <lineage>
        <taxon>Bacteria</taxon>
        <taxon>Pseudomonadati</taxon>
        <taxon>Pseudomonadota</taxon>
        <taxon>Gammaproteobacteria</taxon>
        <taxon>Enterobacterales</taxon>
        <taxon>Morganellaceae</taxon>
        <taxon>Providencia</taxon>
    </lineage>
</organism>
<accession>A0AAJ1JEH4</accession>
<evidence type="ECO:0000259" key="1">
    <source>
        <dbReference type="Pfam" id="PF11726"/>
    </source>
</evidence>